<dbReference type="InterPro" id="IPR000073">
    <property type="entry name" value="AB_hydrolase_1"/>
</dbReference>
<comment type="caution">
    <text evidence="4">The sequence shown here is derived from an EMBL/GenBank/DDBJ whole genome shotgun (WGS) entry which is preliminary data.</text>
</comment>
<dbReference type="PRINTS" id="PR00111">
    <property type="entry name" value="ABHYDROLASE"/>
</dbReference>
<dbReference type="Pfam" id="PF00561">
    <property type="entry name" value="Abhydrolase_1"/>
    <property type="match status" value="1"/>
</dbReference>
<dbReference type="PROSITE" id="PS51257">
    <property type="entry name" value="PROKAR_LIPOPROTEIN"/>
    <property type="match status" value="1"/>
</dbReference>
<dbReference type="SUPFAM" id="SSF53474">
    <property type="entry name" value="alpha/beta-Hydrolases"/>
    <property type="match status" value="1"/>
</dbReference>
<evidence type="ECO:0000313" key="4">
    <source>
        <dbReference type="EMBL" id="NIH53650.1"/>
    </source>
</evidence>
<proteinExistence type="predicted"/>
<feature type="domain" description="AB hydrolase-1" evidence="3">
    <location>
        <begin position="101"/>
        <end position="185"/>
    </location>
</feature>
<gene>
    <name evidence="4" type="ORF">FHX76_001518</name>
</gene>
<sequence length="307" mass="31570">MNRVTRQPVSLGAALGASVAVIALLGGCATPAAPAATNTASPSPTASPVSGSNSTAPERTSKDVVVNGVSIHTECSGPTDSGKPTVMLITGAMNPLTAMTDLQDEIAKDTRVCSYDRPGTGDLPAPEQTQTLQDAAALLHSVTAEIVTSDSITLAGHSSGGMIAAQYAADYPDQVASVVLIDATPARAITEIPTLIPETEPADEAAGASRAEILSMTSGENPERMILTGDPLASIGDIPLTVIRHGLDLFAEIPTYGPQLDEIWVAGQEDWLALSTRSNMIVAETSGHYIYDDQLDLVVDAVVAALG</sequence>
<feature type="compositionally biased region" description="Low complexity" evidence="1">
    <location>
        <begin position="33"/>
        <end position="48"/>
    </location>
</feature>
<evidence type="ECO:0000256" key="2">
    <source>
        <dbReference type="SAM" id="SignalP"/>
    </source>
</evidence>
<dbReference type="Gene3D" id="3.40.50.1820">
    <property type="entry name" value="alpha/beta hydrolase"/>
    <property type="match status" value="1"/>
</dbReference>
<dbReference type="RefSeq" id="WP_167149439.1">
    <property type="nucleotide sequence ID" value="NZ_JAAMOX010000001.1"/>
</dbReference>
<feature type="signal peptide" evidence="2">
    <location>
        <begin position="1"/>
        <end position="35"/>
    </location>
</feature>
<dbReference type="PANTHER" id="PTHR43433:SF5">
    <property type="entry name" value="AB HYDROLASE-1 DOMAIN-CONTAINING PROTEIN"/>
    <property type="match status" value="1"/>
</dbReference>
<dbReference type="AlphaFoldDB" id="A0A7X5TT12"/>
<dbReference type="InterPro" id="IPR050471">
    <property type="entry name" value="AB_hydrolase"/>
</dbReference>
<feature type="chain" id="PRO_5031497091" evidence="2">
    <location>
        <begin position="36"/>
        <end position="307"/>
    </location>
</feature>
<accession>A0A7X5TT12</accession>
<dbReference type="InterPro" id="IPR029058">
    <property type="entry name" value="AB_hydrolase_fold"/>
</dbReference>
<feature type="region of interest" description="Disordered" evidence="1">
    <location>
        <begin position="33"/>
        <end position="63"/>
    </location>
</feature>
<dbReference type="GO" id="GO:0003824">
    <property type="term" value="F:catalytic activity"/>
    <property type="evidence" value="ECO:0007669"/>
    <property type="project" value="UniProtKB-ARBA"/>
</dbReference>
<keyword evidence="2" id="KW-0732">Signal</keyword>
<organism evidence="4 5">
    <name type="scientific">Lysinibacter cavernae</name>
    <dbReference type="NCBI Taxonomy" id="1640652"/>
    <lineage>
        <taxon>Bacteria</taxon>
        <taxon>Bacillati</taxon>
        <taxon>Actinomycetota</taxon>
        <taxon>Actinomycetes</taxon>
        <taxon>Micrococcales</taxon>
        <taxon>Microbacteriaceae</taxon>
        <taxon>Lysinibacter</taxon>
    </lineage>
</organism>
<protein>
    <submittedName>
        <fullName evidence="4">Pimeloyl-ACP methyl ester carboxylesterase</fullName>
    </submittedName>
</protein>
<name>A0A7X5TT12_9MICO</name>
<dbReference type="Proteomes" id="UP000541033">
    <property type="component" value="Unassembled WGS sequence"/>
</dbReference>
<keyword evidence="5" id="KW-1185">Reference proteome</keyword>
<dbReference type="EMBL" id="JAAMOX010000001">
    <property type="protein sequence ID" value="NIH53650.1"/>
    <property type="molecule type" value="Genomic_DNA"/>
</dbReference>
<evidence type="ECO:0000313" key="5">
    <source>
        <dbReference type="Proteomes" id="UP000541033"/>
    </source>
</evidence>
<feature type="compositionally biased region" description="Polar residues" evidence="1">
    <location>
        <begin position="49"/>
        <end position="58"/>
    </location>
</feature>
<dbReference type="PANTHER" id="PTHR43433">
    <property type="entry name" value="HYDROLASE, ALPHA/BETA FOLD FAMILY PROTEIN"/>
    <property type="match status" value="1"/>
</dbReference>
<evidence type="ECO:0000256" key="1">
    <source>
        <dbReference type="SAM" id="MobiDB-lite"/>
    </source>
</evidence>
<evidence type="ECO:0000259" key="3">
    <source>
        <dbReference type="Pfam" id="PF00561"/>
    </source>
</evidence>
<reference evidence="4 5" key="1">
    <citation type="submission" date="2020-02" db="EMBL/GenBank/DDBJ databases">
        <title>Sequencing the genomes of 1000 actinobacteria strains.</title>
        <authorList>
            <person name="Klenk H.-P."/>
        </authorList>
    </citation>
    <scope>NUCLEOTIDE SEQUENCE [LARGE SCALE GENOMIC DNA]</scope>
    <source>
        <strain evidence="4 5">DSM 27960</strain>
    </source>
</reference>